<keyword evidence="3" id="KW-1185">Reference proteome</keyword>
<keyword evidence="1" id="KW-0732">Signal</keyword>
<evidence type="ECO:0000313" key="2">
    <source>
        <dbReference type="EMBL" id="GFR64186.1"/>
    </source>
</evidence>
<comment type="caution">
    <text evidence="2">The sequence shown here is derived from an EMBL/GenBank/DDBJ whole genome shotgun (WGS) entry which is preliminary data.</text>
</comment>
<gene>
    <name evidence="2" type="ORF">ElyMa_003626500</name>
</gene>
<protein>
    <recommendedName>
        <fullName evidence="4">F5/8 type C domain-containing protein</fullName>
    </recommendedName>
</protein>
<proteinExistence type="predicted"/>
<dbReference type="AlphaFoldDB" id="A0AAV4ETV5"/>
<reference evidence="2 3" key="1">
    <citation type="journal article" date="2021" name="Elife">
        <title>Chloroplast acquisition without the gene transfer in kleptoplastic sea slugs, Plakobranchus ocellatus.</title>
        <authorList>
            <person name="Maeda T."/>
            <person name="Takahashi S."/>
            <person name="Yoshida T."/>
            <person name="Shimamura S."/>
            <person name="Takaki Y."/>
            <person name="Nagai Y."/>
            <person name="Toyoda A."/>
            <person name="Suzuki Y."/>
            <person name="Arimoto A."/>
            <person name="Ishii H."/>
            <person name="Satoh N."/>
            <person name="Nishiyama T."/>
            <person name="Hasebe M."/>
            <person name="Maruyama T."/>
            <person name="Minagawa J."/>
            <person name="Obokata J."/>
            <person name="Shigenobu S."/>
        </authorList>
    </citation>
    <scope>NUCLEOTIDE SEQUENCE [LARGE SCALE GENOMIC DNA]</scope>
</reference>
<feature type="signal peptide" evidence="1">
    <location>
        <begin position="1"/>
        <end position="21"/>
    </location>
</feature>
<accession>A0AAV4ETV5</accession>
<dbReference type="EMBL" id="BMAT01007428">
    <property type="protein sequence ID" value="GFR64186.1"/>
    <property type="molecule type" value="Genomic_DNA"/>
</dbReference>
<dbReference type="Proteomes" id="UP000762676">
    <property type="component" value="Unassembled WGS sequence"/>
</dbReference>
<sequence>MRASLVFGLLVAVTLCSMVRAEYHVAQGSYSVKEVGKVEPEPTWEMHEEGHVNGWQVVNERPIDGMQ</sequence>
<evidence type="ECO:0000313" key="3">
    <source>
        <dbReference type="Proteomes" id="UP000762676"/>
    </source>
</evidence>
<feature type="chain" id="PRO_5043360399" description="F5/8 type C domain-containing protein" evidence="1">
    <location>
        <begin position="22"/>
        <end position="67"/>
    </location>
</feature>
<evidence type="ECO:0008006" key="4">
    <source>
        <dbReference type="Google" id="ProtNLM"/>
    </source>
</evidence>
<organism evidence="2 3">
    <name type="scientific">Elysia marginata</name>
    <dbReference type="NCBI Taxonomy" id="1093978"/>
    <lineage>
        <taxon>Eukaryota</taxon>
        <taxon>Metazoa</taxon>
        <taxon>Spiralia</taxon>
        <taxon>Lophotrochozoa</taxon>
        <taxon>Mollusca</taxon>
        <taxon>Gastropoda</taxon>
        <taxon>Heterobranchia</taxon>
        <taxon>Euthyneura</taxon>
        <taxon>Panpulmonata</taxon>
        <taxon>Sacoglossa</taxon>
        <taxon>Placobranchoidea</taxon>
        <taxon>Plakobranchidae</taxon>
        <taxon>Elysia</taxon>
    </lineage>
</organism>
<name>A0AAV4ETV5_9GAST</name>
<evidence type="ECO:0000256" key="1">
    <source>
        <dbReference type="SAM" id="SignalP"/>
    </source>
</evidence>